<feature type="non-terminal residue" evidence="2">
    <location>
        <position position="418"/>
    </location>
</feature>
<reference evidence="2" key="1">
    <citation type="submission" date="2020-05" db="EMBL/GenBank/DDBJ databases">
        <title>Phylogenomic resolution of chytrid fungi.</title>
        <authorList>
            <person name="Stajich J.E."/>
            <person name="Amses K."/>
            <person name="Simmons R."/>
            <person name="Seto K."/>
            <person name="Myers J."/>
            <person name="Bonds A."/>
            <person name="Quandt C.A."/>
            <person name="Barry K."/>
            <person name="Liu P."/>
            <person name="Grigoriev I."/>
            <person name="Longcore J.E."/>
            <person name="James T.Y."/>
        </authorList>
    </citation>
    <scope>NUCLEOTIDE SEQUENCE</scope>
    <source>
        <strain evidence="2">JEL0513</strain>
    </source>
</reference>
<feature type="region of interest" description="Disordered" evidence="1">
    <location>
        <begin position="57"/>
        <end position="235"/>
    </location>
</feature>
<protein>
    <submittedName>
        <fullName evidence="2">Uncharacterized protein</fullName>
    </submittedName>
</protein>
<sequence>MSRQQSATQVRVLTRQSSRAKIRSLSRQGSSSQIQTSFKLGEDDALKEKKILNALDEIITDEQLSSSIPSPARSRNSTNTPSKRENVLDSQRAEFKKKPPAPAKEDESIENTNRPLTIDGLSENEFTSPENHQRQKTQSQSRRTSNLDDENKSEATRKLEPRKNAENEIIGVSEREEFAQKFEPKPPPGPPPGWQDSPKFSRQQHQSVSGFDENGAANSAKTLSHQESRQKFGSFDVEEKSAIAPQSTNIQANTVETDAVLDQLRKISIENNRDKVSEIQPSLSVAAINSVEFKSSNIQNSIDRLKVSSSEFITSATLKPKNDIVGGTEEISSSAPCLALTDPVPFSSANTENNVAASLHSIQYDSSGMPSAPENPSLPPIGAELRQLKKASSSRHGSKDALHNHSIRSTPRSSVTFK</sequence>
<evidence type="ECO:0000313" key="3">
    <source>
        <dbReference type="Proteomes" id="UP001211907"/>
    </source>
</evidence>
<evidence type="ECO:0000256" key="1">
    <source>
        <dbReference type="SAM" id="MobiDB-lite"/>
    </source>
</evidence>
<name>A0AAD5SSY1_9FUNG</name>
<feature type="compositionally biased region" description="Polar residues" evidence="1">
    <location>
        <begin position="1"/>
        <end position="17"/>
    </location>
</feature>
<dbReference type="EMBL" id="JADGJH010002173">
    <property type="protein sequence ID" value="KAJ3102318.1"/>
    <property type="molecule type" value="Genomic_DNA"/>
</dbReference>
<feature type="compositionally biased region" description="Polar residues" evidence="1">
    <location>
        <begin position="407"/>
        <end position="418"/>
    </location>
</feature>
<feature type="compositionally biased region" description="Basic and acidic residues" evidence="1">
    <location>
        <begin position="173"/>
        <end position="184"/>
    </location>
</feature>
<feature type="region of interest" description="Disordered" evidence="1">
    <location>
        <begin position="1"/>
        <end position="45"/>
    </location>
</feature>
<proteinExistence type="predicted"/>
<feature type="compositionally biased region" description="Basic and acidic residues" evidence="1">
    <location>
        <begin position="145"/>
        <end position="166"/>
    </location>
</feature>
<dbReference type="AlphaFoldDB" id="A0AAD5SSY1"/>
<evidence type="ECO:0000313" key="2">
    <source>
        <dbReference type="EMBL" id="KAJ3102318.1"/>
    </source>
</evidence>
<feature type="compositionally biased region" description="Basic and acidic residues" evidence="1">
    <location>
        <begin position="82"/>
        <end position="97"/>
    </location>
</feature>
<comment type="caution">
    <text evidence="2">The sequence shown here is derived from an EMBL/GenBank/DDBJ whole genome shotgun (WGS) entry which is preliminary data.</text>
</comment>
<accession>A0AAD5SSY1</accession>
<feature type="compositionally biased region" description="Polar residues" evidence="1">
    <location>
        <begin position="198"/>
        <end position="209"/>
    </location>
</feature>
<gene>
    <name evidence="2" type="ORF">HK100_004389</name>
</gene>
<feature type="compositionally biased region" description="Polar residues" evidence="1">
    <location>
        <begin position="25"/>
        <end position="38"/>
    </location>
</feature>
<feature type="region of interest" description="Disordered" evidence="1">
    <location>
        <begin position="364"/>
        <end position="418"/>
    </location>
</feature>
<organism evidence="2 3">
    <name type="scientific">Physocladia obscura</name>
    <dbReference type="NCBI Taxonomy" id="109957"/>
    <lineage>
        <taxon>Eukaryota</taxon>
        <taxon>Fungi</taxon>
        <taxon>Fungi incertae sedis</taxon>
        <taxon>Chytridiomycota</taxon>
        <taxon>Chytridiomycota incertae sedis</taxon>
        <taxon>Chytridiomycetes</taxon>
        <taxon>Chytridiales</taxon>
        <taxon>Chytriomycetaceae</taxon>
        <taxon>Physocladia</taxon>
    </lineage>
</organism>
<feature type="compositionally biased region" description="Polar residues" evidence="1">
    <location>
        <begin position="62"/>
        <end position="81"/>
    </location>
</feature>
<dbReference type="Proteomes" id="UP001211907">
    <property type="component" value="Unassembled WGS sequence"/>
</dbReference>
<keyword evidence="3" id="KW-1185">Reference proteome</keyword>